<comment type="caution">
    <text evidence="2">The sequence shown here is derived from an EMBL/GenBank/DDBJ whole genome shotgun (WGS) entry which is preliminary data.</text>
</comment>
<organism evidence="2">
    <name type="scientific">mine drainage metagenome</name>
    <dbReference type="NCBI Taxonomy" id="410659"/>
    <lineage>
        <taxon>unclassified sequences</taxon>
        <taxon>metagenomes</taxon>
        <taxon>ecological metagenomes</taxon>
    </lineage>
</organism>
<gene>
    <name evidence="2" type="ORF">GALL_525370</name>
</gene>
<name>A0A1J5PQN8_9ZZZZ</name>
<evidence type="ECO:0000256" key="1">
    <source>
        <dbReference type="SAM" id="MobiDB-lite"/>
    </source>
</evidence>
<dbReference type="AlphaFoldDB" id="A0A1J5PQN8"/>
<evidence type="ECO:0000313" key="2">
    <source>
        <dbReference type="EMBL" id="OIQ65901.1"/>
    </source>
</evidence>
<reference evidence="2" key="1">
    <citation type="submission" date="2016-10" db="EMBL/GenBank/DDBJ databases">
        <title>Sequence of Gallionella enrichment culture.</title>
        <authorList>
            <person name="Poehlein A."/>
            <person name="Muehling M."/>
            <person name="Daniel R."/>
        </authorList>
    </citation>
    <scope>NUCLEOTIDE SEQUENCE</scope>
</reference>
<feature type="compositionally biased region" description="Basic and acidic residues" evidence="1">
    <location>
        <begin position="61"/>
        <end position="73"/>
    </location>
</feature>
<accession>A0A1J5PQN8</accession>
<feature type="compositionally biased region" description="Polar residues" evidence="1">
    <location>
        <begin position="77"/>
        <end position="86"/>
    </location>
</feature>
<protein>
    <submittedName>
        <fullName evidence="2">Uncharacterized protein</fullName>
    </submittedName>
</protein>
<dbReference type="EMBL" id="MLJW01006977">
    <property type="protein sequence ID" value="OIQ65901.1"/>
    <property type="molecule type" value="Genomic_DNA"/>
</dbReference>
<feature type="region of interest" description="Disordered" evidence="1">
    <location>
        <begin position="61"/>
        <end position="104"/>
    </location>
</feature>
<feature type="region of interest" description="Disordered" evidence="1">
    <location>
        <begin position="1"/>
        <end position="25"/>
    </location>
</feature>
<proteinExistence type="predicted"/>
<sequence>MVAQAPPTAPSAGRPKLPGTSRRSTLRFTPLAIHIMAAAALGRERPSSQKLAATLMAYPGREKAKTTKGREAPSARSFASPSTCSRTGPPAMVIPVETAPIHRL</sequence>